<feature type="transmembrane region" description="Helical" evidence="1">
    <location>
        <begin position="146"/>
        <end position="166"/>
    </location>
</feature>
<keyword evidence="1" id="KW-0812">Transmembrane</keyword>
<dbReference type="InterPro" id="IPR037185">
    <property type="entry name" value="EmrE-like"/>
</dbReference>
<evidence type="ECO:0000313" key="3">
    <source>
        <dbReference type="EMBL" id="UXI70030.1"/>
    </source>
</evidence>
<feature type="transmembrane region" description="Helical" evidence="1">
    <location>
        <begin position="123"/>
        <end position="140"/>
    </location>
</feature>
<accession>A0ABY6BNR3</accession>
<feature type="transmembrane region" description="Helical" evidence="1">
    <location>
        <begin position="70"/>
        <end position="91"/>
    </location>
</feature>
<dbReference type="Pfam" id="PF00892">
    <property type="entry name" value="EamA"/>
    <property type="match status" value="2"/>
</dbReference>
<gene>
    <name evidence="3" type="ORF">N4264_10495</name>
</gene>
<dbReference type="SUPFAM" id="SSF103481">
    <property type="entry name" value="Multidrug resistance efflux transporter EmrE"/>
    <property type="match status" value="2"/>
</dbReference>
<evidence type="ECO:0000313" key="4">
    <source>
        <dbReference type="Proteomes" id="UP001064632"/>
    </source>
</evidence>
<keyword evidence="1" id="KW-1133">Transmembrane helix</keyword>
<protein>
    <submittedName>
        <fullName evidence="3">DMT family transporter</fullName>
    </submittedName>
</protein>
<dbReference type="InterPro" id="IPR000620">
    <property type="entry name" value="EamA_dom"/>
</dbReference>
<sequence>MTPYLRGILCMLGAVAAFSFMDAGLKALSAHYGAMQVAALRGLASWPLIVLWSVANGGVGQLVRVRWPLHLLRGALSVAMLSSFAYALRYLPMTEAYSLFFVAPLMITALAGPMLGERVGWRRWVAIGVGLGGTLVILRPSGEGMLSLGGAAVLVSAASYSISAITGRILGRTDSTPAMMFWMITLLCVFATASALPDWKPVLAQDVWLLVGVGLSGTLGLYGITEAFRLTPASVAAPLEYTALAWGLLFDWLFWSTLPEARMVTGAAIIVIAGLYLLKGDRGHEG</sequence>
<feature type="transmembrane region" description="Helical" evidence="1">
    <location>
        <begin position="261"/>
        <end position="278"/>
    </location>
</feature>
<name>A0ABY6BNR3_9GAMM</name>
<feature type="transmembrane region" description="Helical" evidence="1">
    <location>
        <begin position="43"/>
        <end position="63"/>
    </location>
</feature>
<evidence type="ECO:0000259" key="2">
    <source>
        <dbReference type="Pfam" id="PF00892"/>
    </source>
</evidence>
<proteinExistence type="predicted"/>
<feature type="domain" description="EamA" evidence="2">
    <location>
        <begin position="6"/>
        <end position="138"/>
    </location>
</feature>
<evidence type="ECO:0000256" key="1">
    <source>
        <dbReference type="SAM" id="Phobius"/>
    </source>
</evidence>
<keyword evidence="4" id="KW-1185">Reference proteome</keyword>
<feature type="transmembrane region" description="Helical" evidence="1">
    <location>
        <begin position="207"/>
        <end position="224"/>
    </location>
</feature>
<feature type="transmembrane region" description="Helical" evidence="1">
    <location>
        <begin position="97"/>
        <end position="116"/>
    </location>
</feature>
<organism evidence="3 4">
    <name type="scientific">Tahibacter amnicola</name>
    <dbReference type="NCBI Taxonomy" id="2976241"/>
    <lineage>
        <taxon>Bacteria</taxon>
        <taxon>Pseudomonadati</taxon>
        <taxon>Pseudomonadota</taxon>
        <taxon>Gammaproteobacteria</taxon>
        <taxon>Lysobacterales</taxon>
        <taxon>Rhodanobacteraceae</taxon>
        <taxon>Tahibacter</taxon>
    </lineage>
</organism>
<feature type="domain" description="EamA" evidence="2">
    <location>
        <begin position="150"/>
        <end position="277"/>
    </location>
</feature>
<dbReference type="Proteomes" id="UP001064632">
    <property type="component" value="Chromosome"/>
</dbReference>
<feature type="transmembrane region" description="Helical" evidence="1">
    <location>
        <begin position="236"/>
        <end position="255"/>
    </location>
</feature>
<dbReference type="RefSeq" id="WP_261696981.1">
    <property type="nucleotide sequence ID" value="NZ_CP104694.1"/>
</dbReference>
<reference evidence="3" key="1">
    <citation type="submission" date="2022-09" db="EMBL/GenBank/DDBJ databases">
        <title>Tahibacter sp. nov., isolated from a fresh water.</title>
        <authorList>
            <person name="Baek J.H."/>
            <person name="Lee J.K."/>
            <person name="Kim J.M."/>
            <person name="Jeon C.O."/>
        </authorList>
    </citation>
    <scope>NUCLEOTIDE SEQUENCE</scope>
    <source>
        <strain evidence="3">W38</strain>
    </source>
</reference>
<dbReference type="PANTHER" id="PTHR22911">
    <property type="entry name" value="ACYL-MALONYL CONDENSING ENZYME-RELATED"/>
    <property type="match status" value="1"/>
</dbReference>
<feature type="transmembrane region" description="Helical" evidence="1">
    <location>
        <begin position="178"/>
        <end position="195"/>
    </location>
</feature>
<dbReference type="PANTHER" id="PTHR22911:SF103">
    <property type="entry name" value="BLR2811 PROTEIN"/>
    <property type="match status" value="1"/>
</dbReference>
<keyword evidence="1" id="KW-0472">Membrane</keyword>
<dbReference type="EMBL" id="CP104694">
    <property type="protein sequence ID" value="UXI70030.1"/>
    <property type="molecule type" value="Genomic_DNA"/>
</dbReference>